<dbReference type="SUPFAM" id="SSF48452">
    <property type="entry name" value="TPR-like"/>
    <property type="match status" value="1"/>
</dbReference>
<dbReference type="InterPro" id="IPR016032">
    <property type="entry name" value="Sig_transdc_resp-reg_C-effctor"/>
</dbReference>
<dbReference type="InterPro" id="IPR036388">
    <property type="entry name" value="WH-like_DNA-bd_sf"/>
</dbReference>
<dbReference type="SUPFAM" id="SSF46894">
    <property type="entry name" value="C-terminal effector domain of the bipartite response regulators"/>
    <property type="match status" value="1"/>
</dbReference>
<accession>A0A136PV53</accession>
<dbReference type="RefSeq" id="WP_169807080.1">
    <property type="nucleotide sequence ID" value="NZ_JBIUBN010000027.1"/>
</dbReference>
<name>A0A136PV53_9ACTN</name>
<proteinExistence type="predicted"/>
<dbReference type="PANTHER" id="PTHR35807">
    <property type="entry name" value="TRANSCRIPTIONAL REGULATOR REDD-RELATED"/>
    <property type="match status" value="1"/>
</dbReference>
<dbReference type="CDD" id="cd15831">
    <property type="entry name" value="BTAD"/>
    <property type="match status" value="1"/>
</dbReference>
<keyword evidence="5" id="KW-1185">Reference proteome</keyword>
<evidence type="ECO:0000313" key="5">
    <source>
        <dbReference type="Proteomes" id="UP000070620"/>
    </source>
</evidence>
<feature type="domain" description="Bacterial transcriptional activator" evidence="3">
    <location>
        <begin position="102"/>
        <end position="247"/>
    </location>
</feature>
<dbReference type="GO" id="GO:0006355">
    <property type="term" value="P:regulation of DNA-templated transcription"/>
    <property type="evidence" value="ECO:0007669"/>
    <property type="project" value="InterPro"/>
</dbReference>
<evidence type="ECO:0000256" key="2">
    <source>
        <dbReference type="ARBA" id="ARBA00023163"/>
    </source>
</evidence>
<dbReference type="Gene3D" id="1.10.10.10">
    <property type="entry name" value="Winged helix-like DNA-binding domain superfamily/Winged helix DNA-binding domain"/>
    <property type="match status" value="1"/>
</dbReference>
<keyword evidence="1" id="KW-0805">Transcription regulation</keyword>
<gene>
    <name evidence="4" type="ORF">AWW66_08915</name>
</gene>
<dbReference type="EMBL" id="LRQV01000021">
    <property type="protein sequence ID" value="KXK62339.1"/>
    <property type="molecule type" value="Genomic_DNA"/>
</dbReference>
<dbReference type="AlphaFoldDB" id="A0A136PV53"/>
<dbReference type="GO" id="GO:0003677">
    <property type="term" value="F:DNA binding"/>
    <property type="evidence" value="ECO:0007669"/>
    <property type="project" value="InterPro"/>
</dbReference>
<protein>
    <recommendedName>
        <fullName evidence="3">Bacterial transcriptional activator domain-containing protein</fullName>
    </recommendedName>
</protein>
<evidence type="ECO:0000259" key="3">
    <source>
        <dbReference type="SMART" id="SM01043"/>
    </source>
</evidence>
<dbReference type="InterPro" id="IPR051677">
    <property type="entry name" value="AfsR-DnrI-RedD_regulator"/>
</dbReference>
<evidence type="ECO:0000256" key="1">
    <source>
        <dbReference type="ARBA" id="ARBA00023015"/>
    </source>
</evidence>
<evidence type="ECO:0000313" key="4">
    <source>
        <dbReference type="EMBL" id="KXK62339.1"/>
    </source>
</evidence>
<dbReference type="Proteomes" id="UP000070620">
    <property type="component" value="Unassembled WGS sequence"/>
</dbReference>
<reference evidence="4 5" key="1">
    <citation type="submission" date="2016-01" db="EMBL/GenBank/DDBJ databases">
        <title>Whole genome sequence and analysis of Micromonospora rosaria DSM 803, which can produce antibacterial substance rosamicin.</title>
        <authorList>
            <person name="Yang H."/>
            <person name="He X."/>
            <person name="Zhu D."/>
        </authorList>
    </citation>
    <scope>NUCLEOTIDE SEQUENCE [LARGE SCALE GENOMIC DNA]</scope>
    <source>
        <strain evidence="4 5">DSM 803</strain>
    </source>
</reference>
<dbReference type="SMART" id="SM01043">
    <property type="entry name" value="BTAD"/>
    <property type="match status" value="1"/>
</dbReference>
<dbReference type="PANTHER" id="PTHR35807:SF1">
    <property type="entry name" value="TRANSCRIPTIONAL REGULATOR REDD"/>
    <property type="match status" value="1"/>
</dbReference>
<dbReference type="InterPro" id="IPR005158">
    <property type="entry name" value="BTAD"/>
</dbReference>
<dbReference type="Gene3D" id="1.25.40.10">
    <property type="entry name" value="Tetratricopeptide repeat domain"/>
    <property type="match status" value="1"/>
</dbReference>
<comment type="caution">
    <text evidence="4">The sequence shown here is derived from an EMBL/GenBank/DDBJ whole genome shotgun (WGS) entry which is preliminary data.</text>
</comment>
<sequence>MRVQFRVLGSVEIVDDLGHVHTPNGRTASLLAALLVQPDVPVDRQDLVRALWPAGSPASAAANLRQYAARCRQLLNACADGIGYRLRSAPAGYRLHVRRDELDLTLFEDRAEQGRQAATRGDLAQARDHLEAALGLWRGRLGQGATLGTEIEHRALYWDELRLGAHHLLAQTRLGLGEYQQAIAELRPLLSAHPFREEFAGMLMLALYRSYRKGEALRIYSQTRRRFVESLGLEPTRDLQQLQQGILAENLPLDDRGFAWLRQPSTDPA</sequence>
<dbReference type="InterPro" id="IPR011990">
    <property type="entry name" value="TPR-like_helical_dom_sf"/>
</dbReference>
<dbReference type="Pfam" id="PF03704">
    <property type="entry name" value="BTAD"/>
    <property type="match status" value="1"/>
</dbReference>
<keyword evidence="2" id="KW-0804">Transcription</keyword>
<organism evidence="4 5">
    <name type="scientific">Micromonospora rosaria</name>
    <dbReference type="NCBI Taxonomy" id="47874"/>
    <lineage>
        <taxon>Bacteria</taxon>
        <taxon>Bacillati</taxon>
        <taxon>Actinomycetota</taxon>
        <taxon>Actinomycetes</taxon>
        <taxon>Micromonosporales</taxon>
        <taxon>Micromonosporaceae</taxon>
        <taxon>Micromonospora</taxon>
    </lineage>
</organism>